<dbReference type="OrthoDB" id="1048788at2"/>
<sequence>MAQASPTKHSQPIRARLIAAAILTAACPLLAAIFSQPDLQAVLFPGYRRLSKSLMSALATATSVAPFAIWDWLTTALVVAAIVTLVHRIRRHQRLLPWLSVVALVVAATASLGTADWALNHYAPELSQDLGLEVGQYSEDQLADATSYYLDQAASRAQLVPREEDGTLSHQDFYELARIAGASYAPLSQRYEVFSGSTAPVKSLLLFGEPLLYSGHTGIFWAATAESSVPLHTAAAELPFTMCHEAAHRLGIASEQEANFSAFLACSASDDVRFSYSGYYSAFNYCVNALLTQDPERAQRLVSDALSGANGAGVALVLQDRAATQKHYQAFEGPFEDVGTTVNDTYLKSFGEKDGVRSYGLVVDYLLAWLDE</sequence>
<keyword evidence="1" id="KW-0472">Membrane</keyword>
<dbReference type="AlphaFoldDB" id="A0A100YUN6"/>
<proteinExistence type="predicted"/>
<keyword evidence="1" id="KW-1133">Transmembrane helix</keyword>
<dbReference type="InterPro" id="IPR024294">
    <property type="entry name" value="DUF3810"/>
</dbReference>
<evidence type="ECO:0000313" key="2">
    <source>
        <dbReference type="EMBL" id="KUH58013.1"/>
    </source>
</evidence>
<accession>A0A100YUN6</accession>
<dbReference type="Proteomes" id="UP000054078">
    <property type="component" value="Unassembled WGS sequence"/>
</dbReference>
<dbReference type="RefSeq" id="WP_059054944.1">
    <property type="nucleotide sequence ID" value="NZ_LOJF01000010.1"/>
</dbReference>
<feature type="transmembrane region" description="Helical" evidence="1">
    <location>
        <begin position="55"/>
        <end position="83"/>
    </location>
</feature>
<evidence type="ECO:0000256" key="1">
    <source>
        <dbReference type="SAM" id="Phobius"/>
    </source>
</evidence>
<evidence type="ECO:0000313" key="3">
    <source>
        <dbReference type="Proteomes" id="UP000054078"/>
    </source>
</evidence>
<name>A0A100YUN6_TRASO</name>
<organism evidence="2 3">
    <name type="scientific">Tractidigestivibacter scatoligenes</name>
    <name type="common">Olsenella scatoligenes</name>
    <dbReference type="NCBI Taxonomy" id="1299998"/>
    <lineage>
        <taxon>Bacteria</taxon>
        <taxon>Bacillati</taxon>
        <taxon>Actinomycetota</taxon>
        <taxon>Coriobacteriia</taxon>
        <taxon>Coriobacteriales</taxon>
        <taxon>Atopobiaceae</taxon>
        <taxon>Tractidigestivibacter</taxon>
    </lineage>
</organism>
<protein>
    <recommendedName>
        <fullName evidence="4">DUF3810 domain-containing protein</fullName>
    </recommendedName>
</protein>
<reference evidence="2 3" key="1">
    <citation type="submission" date="2015-12" db="EMBL/GenBank/DDBJ databases">
        <title>Draft Genome Sequence of Olsenella scatoligenes SK9K4T; a Producer of 3-Methylindole- (skatole) and 4-Methylphenol- (p-cresol) Isolated from Pig Feces.</title>
        <authorList>
            <person name="Li X."/>
            <person name="Borg B."/>
            <person name="Canibe N."/>
        </authorList>
    </citation>
    <scope>NUCLEOTIDE SEQUENCE [LARGE SCALE GENOMIC DNA]</scope>
    <source>
        <strain evidence="2 3">SK9K4</strain>
    </source>
</reference>
<keyword evidence="1" id="KW-0812">Transmembrane</keyword>
<evidence type="ECO:0008006" key="4">
    <source>
        <dbReference type="Google" id="ProtNLM"/>
    </source>
</evidence>
<gene>
    <name evidence="2" type="ORF">AUL39_07255</name>
</gene>
<keyword evidence="3" id="KW-1185">Reference proteome</keyword>
<dbReference type="STRING" id="1299998.AUL39_07255"/>
<comment type="caution">
    <text evidence="2">The sequence shown here is derived from an EMBL/GenBank/DDBJ whole genome shotgun (WGS) entry which is preliminary data.</text>
</comment>
<dbReference type="Pfam" id="PF12725">
    <property type="entry name" value="DUF3810"/>
    <property type="match status" value="1"/>
</dbReference>
<feature type="transmembrane region" description="Helical" evidence="1">
    <location>
        <begin position="95"/>
        <end position="119"/>
    </location>
</feature>
<dbReference type="EMBL" id="LOJF01000010">
    <property type="protein sequence ID" value="KUH58013.1"/>
    <property type="molecule type" value="Genomic_DNA"/>
</dbReference>